<protein>
    <recommendedName>
        <fullName evidence="4">DUF4064 domain-containing protein</fullName>
    </recommendedName>
</protein>
<keyword evidence="1" id="KW-1133">Transmembrane helix</keyword>
<name>A0A841RMD7_9BACI</name>
<comment type="caution">
    <text evidence="2">The sequence shown here is derived from an EMBL/GenBank/DDBJ whole genome shotgun (WGS) entry which is preliminary data.</text>
</comment>
<evidence type="ECO:0008006" key="4">
    <source>
        <dbReference type="Google" id="ProtNLM"/>
    </source>
</evidence>
<proteinExistence type="predicted"/>
<gene>
    <name evidence="2" type="ORF">GGQ92_000635</name>
</gene>
<evidence type="ECO:0000313" key="2">
    <source>
        <dbReference type="EMBL" id="MBB6511868.1"/>
    </source>
</evidence>
<dbReference type="RefSeq" id="WP_184244479.1">
    <property type="nucleotide sequence ID" value="NZ_BAAACU010000022.1"/>
</dbReference>
<keyword evidence="3" id="KW-1185">Reference proteome</keyword>
<evidence type="ECO:0000256" key="1">
    <source>
        <dbReference type="SAM" id="Phobius"/>
    </source>
</evidence>
<dbReference type="AlphaFoldDB" id="A0A841RMD7"/>
<feature type="transmembrane region" description="Helical" evidence="1">
    <location>
        <begin position="33"/>
        <end position="49"/>
    </location>
</feature>
<dbReference type="EMBL" id="JACHON010000001">
    <property type="protein sequence ID" value="MBB6511868.1"/>
    <property type="molecule type" value="Genomic_DNA"/>
</dbReference>
<evidence type="ECO:0000313" key="3">
    <source>
        <dbReference type="Proteomes" id="UP000572212"/>
    </source>
</evidence>
<sequence length="101" mass="11028">MKILIKVAGILTILISIAAQLTAFIDDSYTMGNIWFIGVLSGILTIISANKIHTNLKISFLLLIVSTVLGVISIAYLFILPGIINLIALLYLFIKNQPNNI</sequence>
<keyword evidence="1" id="KW-0812">Transmembrane</keyword>
<accession>A0A841RMD7</accession>
<organism evidence="2 3">
    <name type="scientific">Gracilibacillus halotolerans</name>
    <dbReference type="NCBI Taxonomy" id="74386"/>
    <lineage>
        <taxon>Bacteria</taxon>
        <taxon>Bacillati</taxon>
        <taxon>Bacillota</taxon>
        <taxon>Bacilli</taxon>
        <taxon>Bacillales</taxon>
        <taxon>Bacillaceae</taxon>
        <taxon>Gracilibacillus</taxon>
    </lineage>
</organism>
<reference evidence="2 3" key="1">
    <citation type="submission" date="2020-08" db="EMBL/GenBank/DDBJ databases">
        <title>Genomic Encyclopedia of Type Strains, Phase IV (KMG-IV): sequencing the most valuable type-strain genomes for metagenomic binning, comparative biology and taxonomic classification.</title>
        <authorList>
            <person name="Goeker M."/>
        </authorList>
    </citation>
    <scope>NUCLEOTIDE SEQUENCE [LARGE SCALE GENOMIC DNA]</scope>
    <source>
        <strain evidence="2 3">DSM 11805</strain>
    </source>
</reference>
<dbReference type="Proteomes" id="UP000572212">
    <property type="component" value="Unassembled WGS sequence"/>
</dbReference>
<feature type="transmembrane region" description="Helical" evidence="1">
    <location>
        <begin position="61"/>
        <end position="94"/>
    </location>
</feature>
<keyword evidence="1" id="KW-0472">Membrane</keyword>